<proteinExistence type="inferred from homology"/>
<protein>
    <recommendedName>
        <fullName evidence="5">Fe2OG dioxygenase domain-containing protein</fullName>
    </recommendedName>
</protein>
<evidence type="ECO:0000256" key="1">
    <source>
        <dbReference type="ARBA" id="ARBA00001962"/>
    </source>
</evidence>
<accession>A0A4U0V086</accession>
<dbReference type="InterPro" id="IPR008775">
    <property type="entry name" value="Phytyl_CoA_dOase-like"/>
</dbReference>
<dbReference type="EMBL" id="NAJP01000025">
    <property type="protein sequence ID" value="TKA41958.1"/>
    <property type="molecule type" value="Genomic_DNA"/>
</dbReference>
<dbReference type="AlphaFoldDB" id="A0A4U0V086"/>
<dbReference type="PANTHER" id="PTHR20883">
    <property type="entry name" value="PHYTANOYL-COA DIOXYGENASE DOMAIN CONTAINING 1"/>
    <property type="match status" value="1"/>
</dbReference>
<dbReference type="SUPFAM" id="SSF51197">
    <property type="entry name" value="Clavaminate synthase-like"/>
    <property type="match status" value="1"/>
</dbReference>
<comment type="similarity">
    <text evidence="2">Belongs to the PhyH family.</text>
</comment>
<dbReference type="PANTHER" id="PTHR20883:SF48">
    <property type="entry name" value="ECTOINE DIOXYGENASE"/>
    <property type="match status" value="1"/>
</dbReference>
<dbReference type="GO" id="GO:0046872">
    <property type="term" value="F:metal ion binding"/>
    <property type="evidence" value="ECO:0007669"/>
    <property type="project" value="UniProtKB-ARBA"/>
</dbReference>
<dbReference type="Gene3D" id="2.60.120.620">
    <property type="entry name" value="q2cbj1_9rhob like domain"/>
    <property type="match status" value="1"/>
</dbReference>
<comment type="caution">
    <text evidence="3">The sequence shown here is derived from an EMBL/GenBank/DDBJ whole genome shotgun (WGS) entry which is preliminary data.</text>
</comment>
<dbReference type="GO" id="GO:0016491">
    <property type="term" value="F:oxidoreductase activity"/>
    <property type="evidence" value="ECO:0007669"/>
    <property type="project" value="UniProtKB-ARBA"/>
</dbReference>
<reference evidence="3 4" key="1">
    <citation type="submission" date="2017-03" db="EMBL/GenBank/DDBJ databases">
        <title>Genomes of endolithic fungi from Antarctica.</title>
        <authorList>
            <person name="Coleine C."/>
            <person name="Masonjones S."/>
            <person name="Stajich J.E."/>
        </authorList>
    </citation>
    <scope>NUCLEOTIDE SEQUENCE [LARGE SCALE GENOMIC DNA]</scope>
    <source>
        <strain evidence="3 4">CCFEE 5311</strain>
    </source>
</reference>
<evidence type="ECO:0000313" key="3">
    <source>
        <dbReference type="EMBL" id="TKA41958.1"/>
    </source>
</evidence>
<organism evidence="3 4">
    <name type="scientific">Friedmanniomyces endolithicus</name>
    <dbReference type="NCBI Taxonomy" id="329885"/>
    <lineage>
        <taxon>Eukaryota</taxon>
        <taxon>Fungi</taxon>
        <taxon>Dikarya</taxon>
        <taxon>Ascomycota</taxon>
        <taxon>Pezizomycotina</taxon>
        <taxon>Dothideomycetes</taxon>
        <taxon>Dothideomycetidae</taxon>
        <taxon>Mycosphaerellales</taxon>
        <taxon>Teratosphaeriaceae</taxon>
        <taxon>Friedmanniomyces</taxon>
    </lineage>
</organism>
<sequence length="284" mass="31427">MYRIATHSLISIMARYLTKAERTSFDDDGYLIIRDLLDSQETANLQQWAQEIHDAPVDAASTLMPYEEIDARGRHILCRTENFANSHAELNSLLRGEKLLSVLRDLSGEDMLLFKEKINYKLAGAGGYAAHIDSSAYTHVKKIKHLAVNIAVDPMTPSNGGLEVVKGSHKMHVPIAADNCVEPAWTASNTWLAVELAAGDALIFDSSLAHRSAANTSRQDRKALYATYNCASEGDLHDEYYARRRAEWPPTHLRKAGETFEDGALRYGYGSPMISPALGHQLAV</sequence>
<dbReference type="STRING" id="329885.A0A4U0V086"/>
<gene>
    <name evidence="3" type="ORF">B0A54_06639</name>
</gene>
<evidence type="ECO:0008006" key="5">
    <source>
        <dbReference type="Google" id="ProtNLM"/>
    </source>
</evidence>
<dbReference type="Pfam" id="PF05721">
    <property type="entry name" value="PhyH"/>
    <property type="match status" value="1"/>
</dbReference>
<name>A0A4U0V086_9PEZI</name>
<evidence type="ECO:0000313" key="4">
    <source>
        <dbReference type="Proteomes" id="UP000310066"/>
    </source>
</evidence>
<evidence type="ECO:0000256" key="2">
    <source>
        <dbReference type="ARBA" id="ARBA00005830"/>
    </source>
</evidence>
<dbReference type="Proteomes" id="UP000310066">
    <property type="component" value="Unassembled WGS sequence"/>
</dbReference>
<comment type="cofactor">
    <cofactor evidence="1">
        <name>Fe cation</name>
        <dbReference type="ChEBI" id="CHEBI:24875"/>
    </cofactor>
</comment>
<dbReference type="OrthoDB" id="445007at2759"/>